<evidence type="ECO:0000313" key="1">
    <source>
        <dbReference type="EMBL" id="GLB53133.1"/>
    </source>
</evidence>
<protein>
    <recommendedName>
        <fullName evidence="3">TraB/GumN family protein</fullName>
    </recommendedName>
</protein>
<organism evidence="1 2">
    <name type="scientific">Neptunitalea chrysea</name>
    <dbReference type="NCBI Taxonomy" id="1647581"/>
    <lineage>
        <taxon>Bacteria</taxon>
        <taxon>Pseudomonadati</taxon>
        <taxon>Bacteroidota</taxon>
        <taxon>Flavobacteriia</taxon>
        <taxon>Flavobacteriales</taxon>
        <taxon>Flavobacteriaceae</taxon>
        <taxon>Neptunitalea</taxon>
    </lineage>
</organism>
<dbReference type="CDD" id="cd14789">
    <property type="entry name" value="Tiki"/>
    <property type="match status" value="1"/>
</dbReference>
<dbReference type="Pfam" id="PF01963">
    <property type="entry name" value="TraB_PrgY_gumN"/>
    <property type="match status" value="1"/>
</dbReference>
<sequence>MHVSNKIAFRLDDVFFKALDQAEYVALESDPNLWLDYYKDSPLSIDFNNYDRGTTYKSVVIELPKLTQVATTLGIDNSMINNILYRTNVFAQNFQDETYLDMFIYQACKKGNKQFVPLEDLKESDSLMNLINEDDIKKIPDEWLKTRMEKNNENYGELIENAYRERNIYLIDSLQKALYEFNYLKYMLYERNKVMAKGIISTIQKGSTFTGIGAAHLAGEDGVIQLLRDAGYTLTPITSEKSKIGTNIKAKFEDTFVPIQLQETASEDSIITLKLPTKLYNFGQSTNGIYYASPDLTNGSYISLLRHSKFNYIPSTDSITLAKLQDLFFEAIPGVIISKKELDTKPYMGLEIISKLKNGDYQRFHLYETPTEIFILKMSGKKDFVLNYSNEIFNSVTFKTPHNTWETITDYNESFEVLMPDDYAFYNPNHTGQKLLQAYDQATGAYYIVENISLHDYDYIEEDYFELKHLQRRFYEALNSTPSYNDVALQNNHPMLTSSGIIDSTTNAKLYVATTLNKDNYYLMAAFNSSVDDANTFFNSFKTKEPSYQKAYEKVKDTGLCFTTLTTIKLPPNYKKSNYNNGYFNKKRDHDYEGYILKNNYRNDSNEAIEVKRIRLPDYQMYNNINSLWDTEFSLPKYRTFIQENLPVRTQEGTDYYTEERTLTDTLSSRAIYIKRVYKQGNIYILSTVTDTLNTPTKYVTEFYNNFTPFDSLEGKSPFEDKTPLFFEKLRANDTIVTEIYNQIVFSDKHLDSLFYYVSNFNFSKKQEAIKHMFIRSIATSNDKRVKPFLKKLYIDSYHDSYIQGYILNTLAEKENEETVKDILALLEADFPVKTIIKENFIATISDSLSLSKELFPELLDYALVENYKLPVSKLLSQLVLQKKIKSKMYKHLIGQFLNEANIELKKDYKGFNGYKSYSSYKESLLPSYITLLYPYKKQQKISDFFKKIEQSDNTYFKIVYQLINKKLGEPVNSNYFISYAKSEKTRQILYELMDEYELLNLFPREYFQQDSLNIGYLFRNLSSNVEIKSYEQVTKQCITNKSGKFMVYIYKVIYKYSSGTENKKLKALYIPESENPSLEFIDYTSKLINTYTSEEKLIKNILEEIEFEDRERIKNFY</sequence>
<dbReference type="AlphaFoldDB" id="A0A9W6B5Q8"/>
<name>A0A9W6B5Q8_9FLAO</name>
<comment type="caution">
    <text evidence="1">The sequence shown here is derived from an EMBL/GenBank/DDBJ whole genome shotgun (WGS) entry which is preliminary data.</text>
</comment>
<proteinExistence type="predicted"/>
<dbReference type="Proteomes" id="UP001143545">
    <property type="component" value="Unassembled WGS sequence"/>
</dbReference>
<accession>A0A9W6B5Q8</accession>
<gene>
    <name evidence="1" type="ORF">NBRC110019_21730</name>
</gene>
<dbReference type="InterPro" id="IPR002816">
    <property type="entry name" value="TraB/PrgY/GumN_fam"/>
</dbReference>
<keyword evidence="2" id="KW-1185">Reference proteome</keyword>
<evidence type="ECO:0008006" key="3">
    <source>
        <dbReference type="Google" id="ProtNLM"/>
    </source>
</evidence>
<evidence type="ECO:0000313" key="2">
    <source>
        <dbReference type="Proteomes" id="UP001143545"/>
    </source>
</evidence>
<reference evidence="1" key="1">
    <citation type="submission" date="2022-07" db="EMBL/GenBank/DDBJ databases">
        <title>Taxonomy of Novel Oxalotrophic and Methylotrophic Bacteria.</title>
        <authorList>
            <person name="Sahin N."/>
            <person name="Tani A."/>
        </authorList>
    </citation>
    <scope>NUCLEOTIDE SEQUENCE</scope>
    <source>
        <strain evidence="1">AM327</strain>
    </source>
</reference>
<dbReference type="EMBL" id="BRVP01000014">
    <property type="protein sequence ID" value="GLB53133.1"/>
    <property type="molecule type" value="Genomic_DNA"/>
</dbReference>